<accession>A0A5J5IHZ1</accession>
<dbReference type="SUPFAM" id="SSF51126">
    <property type="entry name" value="Pectin lyase-like"/>
    <property type="match status" value="1"/>
</dbReference>
<dbReference type="RefSeq" id="WP_150415889.1">
    <property type="nucleotide sequence ID" value="NZ_VYQF01000005.1"/>
</dbReference>
<dbReference type="Proteomes" id="UP000326903">
    <property type="component" value="Unassembled WGS sequence"/>
</dbReference>
<dbReference type="EMBL" id="VYQF01000005">
    <property type="protein sequence ID" value="KAA9037654.1"/>
    <property type="molecule type" value="Genomic_DNA"/>
</dbReference>
<reference evidence="1 2" key="1">
    <citation type="submission" date="2019-09" db="EMBL/GenBank/DDBJ databases">
        <title>Draft genome sequence of Ginsengibacter sp. BR5-29.</title>
        <authorList>
            <person name="Im W.-T."/>
        </authorList>
    </citation>
    <scope>NUCLEOTIDE SEQUENCE [LARGE SCALE GENOMIC DNA]</scope>
    <source>
        <strain evidence="1 2">BR5-29</strain>
    </source>
</reference>
<dbReference type="InterPro" id="IPR011050">
    <property type="entry name" value="Pectin_lyase_fold/virulence"/>
</dbReference>
<gene>
    <name evidence="1" type="ORF">FW778_16300</name>
</gene>
<name>A0A5J5IHZ1_9BACT</name>
<proteinExistence type="predicted"/>
<organism evidence="1 2">
    <name type="scientific">Ginsengibacter hankyongi</name>
    <dbReference type="NCBI Taxonomy" id="2607284"/>
    <lineage>
        <taxon>Bacteria</taxon>
        <taxon>Pseudomonadati</taxon>
        <taxon>Bacteroidota</taxon>
        <taxon>Chitinophagia</taxon>
        <taxon>Chitinophagales</taxon>
        <taxon>Chitinophagaceae</taxon>
        <taxon>Ginsengibacter</taxon>
    </lineage>
</organism>
<evidence type="ECO:0000313" key="1">
    <source>
        <dbReference type="EMBL" id="KAA9037654.1"/>
    </source>
</evidence>
<dbReference type="AlphaFoldDB" id="A0A5J5IHZ1"/>
<comment type="caution">
    <text evidence="1">The sequence shown here is derived from an EMBL/GenBank/DDBJ whole genome shotgun (WGS) entry which is preliminary data.</text>
</comment>
<evidence type="ECO:0000313" key="2">
    <source>
        <dbReference type="Proteomes" id="UP000326903"/>
    </source>
</evidence>
<sequence length="356" mass="37732">MTTKFITFLIAALIISNFSFGNIFRVGYSGPQLTGVDFATVSEAIAAANANDTIQIYPGANSPSAAGFDKRLVFIGMGYLLDKNTGLQVATTSSALTVQNINAGASGSVFEGLEINQTINSTSGLLQDITFHRCKITNNQIQLSTAGDSIKNMTFSQCFFSVNSGTSYYSGANTKIAGMQFLNCIFSFENYWGVFNNDVGGAITNTSFVNCSGNGYPALIENGLVSIYYRNCILETEPTVANTDLYDYCTFQSDYSTHYVSGTSNQFGKDFTTVFSGDVSAASGLDAGWTIASGSPAIGYGKDNSNNSIDAGAYGGVSPYKLSGVPPVPAFYKLTAPTTNASSNPYTITFSVRANN</sequence>
<protein>
    <submittedName>
        <fullName evidence="1">Uncharacterized protein</fullName>
    </submittedName>
</protein>
<keyword evidence="2" id="KW-1185">Reference proteome</keyword>